<reference evidence="9 10" key="1">
    <citation type="submission" date="2021-05" db="EMBL/GenBank/DDBJ databases">
        <title>The draft genome of Geobacter luticola JCM 17780.</title>
        <authorList>
            <person name="Xu Z."/>
            <person name="Masuda Y."/>
            <person name="Itoh H."/>
            <person name="Senoo K."/>
        </authorList>
    </citation>
    <scope>NUCLEOTIDE SEQUENCE [LARGE SCALE GENOMIC DNA]</scope>
    <source>
        <strain evidence="9 10">JCM 17780</strain>
    </source>
</reference>
<evidence type="ECO:0000256" key="1">
    <source>
        <dbReference type="ARBA" id="ARBA00022490"/>
    </source>
</evidence>
<keyword evidence="3 5" id="KW-0378">Hydrolase</keyword>
<comment type="similarity">
    <text evidence="5 6">Belongs to the XseA family.</text>
</comment>
<accession>A0ABS5SF33</accession>
<evidence type="ECO:0000256" key="5">
    <source>
        <dbReference type="HAMAP-Rule" id="MF_00378"/>
    </source>
</evidence>
<sequence>MELFGEKRILTVTQLTGLIRGVLEENFEHVWVEGEISNLAMPASGHLYFTLKDAGAQLRCVMFRASTRALKFKPRDGMGLIVRGRLTVYDQRGDYQLLVEYLEPRGLGALQMAFIQLKERLAKEGLFAEEHKRPIPRLPRRIGIVTSATGAAIHDILTVLNRRFANLEILLYPVRVQGEGAAAEIAGAIRDFNRLGMADVLIVGRGGGSLEDLWAFNEEEVARAIHQSRIPVISAVGHEVDFTIADFVADLRAPTPSAAAELVVRSKSELVAEVDSLSHRLLQAIDRRLAELGGEVQVLSRSLKDPTLLLGHLAQRVDDLAGRLTLACRGGEERRRHLVQVLVNRLRLQNPEVEVERGRELLLGLTNRAERAMERRLENAREGIAFSAGKLEALSPLATLARGYAIANLLPEGTVIRQSSQLAAGDRLSLRFSKGSALCRVDSCED</sequence>
<dbReference type="InterPro" id="IPR003753">
    <property type="entry name" value="Exonuc_VII_L"/>
</dbReference>
<proteinExistence type="inferred from homology"/>
<dbReference type="Pfam" id="PF02601">
    <property type="entry name" value="Exonuc_VII_L"/>
    <property type="match status" value="1"/>
</dbReference>
<gene>
    <name evidence="5" type="primary">xseA</name>
    <name evidence="9" type="ORF">KI810_12930</name>
</gene>
<evidence type="ECO:0000256" key="4">
    <source>
        <dbReference type="ARBA" id="ARBA00022839"/>
    </source>
</evidence>
<feature type="domain" description="OB-fold nucleic acid binding" evidence="8">
    <location>
        <begin position="10"/>
        <end position="102"/>
    </location>
</feature>
<dbReference type="NCBIfam" id="TIGR00237">
    <property type="entry name" value="xseA"/>
    <property type="match status" value="1"/>
</dbReference>
<dbReference type="Proteomes" id="UP000756860">
    <property type="component" value="Unassembled WGS sequence"/>
</dbReference>
<dbReference type="GO" id="GO:0008855">
    <property type="term" value="F:exodeoxyribonuclease VII activity"/>
    <property type="evidence" value="ECO:0007669"/>
    <property type="project" value="UniProtKB-EC"/>
</dbReference>
<dbReference type="PANTHER" id="PTHR30008:SF0">
    <property type="entry name" value="EXODEOXYRIBONUCLEASE 7 LARGE SUBUNIT"/>
    <property type="match status" value="1"/>
</dbReference>
<feature type="domain" description="Exonuclease VII large subunit C-terminal" evidence="7">
    <location>
        <begin position="126"/>
        <end position="439"/>
    </location>
</feature>
<organism evidence="9 10">
    <name type="scientific">Geomobilimonas luticola</name>
    <dbReference type="NCBI Taxonomy" id="1114878"/>
    <lineage>
        <taxon>Bacteria</taxon>
        <taxon>Pseudomonadati</taxon>
        <taxon>Thermodesulfobacteriota</taxon>
        <taxon>Desulfuromonadia</taxon>
        <taxon>Geobacterales</taxon>
        <taxon>Geobacteraceae</taxon>
        <taxon>Geomobilimonas</taxon>
    </lineage>
</organism>
<comment type="subunit">
    <text evidence="5">Heterooligomer composed of large and small subunits.</text>
</comment>
<evidence type="ECO:0000259" key="7">
    <source>
        <dbReference type="Pfam" id="PF02601"/>
    </source>
</evidence>
<keyword evidence="4 5" id="KW-0269">Exonuclease</keyword>
<evidence type="ECO:0000313" key="10">
    <source>
        <dbReference type="Proteomes" id="UP000756860"/>
    </source>
</evidence>
<keyword evidence="2 5" id="KW-0540">Nuclease</keyword>
<comment type="subcellular location">
    <subcellularLocation>
        <location evidence="5 6">Cytoplasm</location>
    </subcellularLocation>
</comment>
<evidence type="ECO:0000256" key="6">
    <source>
        <dbReference type="RuleBase" id="RU004355"/>
    </source>
</evidence>
<evidence type="ECO:0000313" key="9">
    <source>
        <dbReference type="EMBL" id="MBT0653966.1"/>
    </source>
</evidence>
<dbReference type="InterPro" id="IPR025824">
    <property type="entry name" value="OB-fold_nuc-bd_dom"/>
</dbReference>
<dbReference type="PANTHER" id="PTHR30008">
    <property type="entry name" value="EXODEOXYRIBONUCLEASE 7 LARGE SUBUNIT"/>
    <property type="match status" value="1"/>
</dbReference>
<dbReference type="EMBL" id="JAHCVK010000006">
    <property type="protein sequence ID" value="MBT0653966.1"/>
    <property type="molecule type" value="Genomic_DNA"/>
</dbReference>
<dbReference type="InterPro" id="IPR020579">
    <property type="entry name" value="Exonuc_VII_lsu_C"/>
</dbReference>
<dbReference type="EC" id="3.1.11.6" evidence="5"/>
<name>A0ABS5SF33_9BACT</name>
<protein>
    <recommendedName>
        <fullName evidence="5">Exodeoxyribonuclease 7 large subunit</fullName>
        <ecNumber evidence="5">3.1.11.6</ecNumber>
    </recommendedName>
    <alternativeName>
        <fullName evidence="5">Exodeoxyribonuclease VII large subunit</fullName>
        <shortName evidence="5">Exonuclease VII large subunit</shortName>
    </alternativeName>
</protein>
<dbReference type="RefSeq" id="WP_214176034.1">
    <property type="nucleotide sequence ID" value="NZ_JAHCVK010000006.1"/>
</dbReference>
<comment type="caution">
    <text evidence="9">The sequence shown here is derived from an EMBL/GenBank/DDBJ whole genome shotgun (WGS) entry which is preliminary data.</text>
</comment>
<keyword evidence="1 5" id="KW-0963">Cytoplasm</keyword>
<dbReference type="Pfam" id="PF13742">
    <property type="entry name" value="tRNA_anti_2"/>
    <property type="match status" value="1"/>
</dbReference>
<dbReference type="CDD" id="cd04489">
    <property type="entry name" value="ExoVII_LU_OBF"/>
    <property type="match status" value="1"/>
</dbReference>
<comment type="function">
    <text evidence="5">Bidirectionally degrades single-stranded DNA into large acid-insoluble oligonucleotides, which are then degraded further into small acid-soluble oligonucleotides.</text>
</comment>
<dbReference type="HAMAP" id="MF_00378">
    <property type="entry name" value="Exonuc_7_L"/>
    <property type="match status" value="1"/>
</dbReference>
<evidence type="ECO:0000259" key="8">
    <source>
        <dbReference type="Pfam" id="PF13742"/>
    </source>
</evidence>
<comment type="catalytic activity">
    <reaction evidence="5 6">
        <text>Exonucleolytic cleavage in either 5'- to 3'- or 3'- to 5'-direction to yield nucleoside 5'-phosphates.</text>
        <dbReference type="EC" id="3.1.11.6"/>
    </reaction>
</comment>
<keyword evidence="10" id="KW-1185">Reference proteome</keyword>
<evidence type="ECO:0000256" key="3">
    <source>
        <dbReference type="ARBA" id="ARBA00022801"/>
    </source>
</evidence>
<evidence type="ECO:0000256" key="2">
    <source>
        <dbReference type="ARBA" id="ARBA00022722"/>
    </source>
</evidence>